<comment type="caution">
    <text evidence="2">The sequence shown here is derived from an EMBL/GenBank/DDBJ whole genome shotgun (WGS) entry which is preliminary data.</text>
</comment>
<keyword evidence="1" id="KW-0812">Transmembrane</keyword>
<dbReference type="Pfam" id="PF06496">
    <property type="entry name" value="DUF1097"/>
    <property type="match status" value="1"/>
</dbReference>
<dbReference type="AlphaFoldDB" id="A0A0A0IKG5"/>
<keyword evidence="1" id="KW-0472">Membrane</keyword>
<feature type="transmembrane region" description="Helical" evidence="1">
    <location>
        <begin position="35"/>
        <end position="54"/>
    </location>
</feature>
<evidence type="ECO:0000313" key="3">
    <source>
        <dbReference type="Proteomes" id="UP000030014"/>
    </source>
</evidence>
<dbReference type="InterPro" id="IPR009476">
    <property type="entry name" value="DUF1097"/>
</dbReference>
<keyword evidence="1" id="KW-1133">Transmembrane helix</keyword>
<feature type="transmembrane region" description="Helical" evidence="1">
    <location>
        <begin position="106"/>
        <end position="123"/>
    </location>
</feature>
<proteinExistence type="predicted"/>
<reference evidence="2 3" key="1">
    <citation type="submission" date="2014-01" db="EMBL/GenBank/DDBJ databases">
        <title>Plasmidome dynamics in the species complex Clostridium novyi sensu lato converts strains of independent lineages into distinctly different pathogens.</title>
        <authorList>
            <person name="Skarin H."/>
            <person name="Segerman B."/>
        </authorList>
    </citation>
    <scope>NUCLEOTIDE SEQUENCE [LARGE SCALE GENOMIC DNA]</scope>
    <source>
        <strain evidence="2 3">DC5</strain>
    </source>
</reference>
<protein>
    <submittedName>
        <fullName evidence="2">Membrane protein</fullName>
    </submittedName>
</protein>
<sequence>MMKLGGKHMSSIFTGAFSVGVLSWLWAYLSSKLGLITWVGFIGCTSYYASGGEFKGLRKSLICNMSGVFWAIIIIKGSSFWNFSQAGAILTGIFSFAMCYQSRSKWLTFIPGAFMGACSTFGANAQYKLVIISLFLGALVGYFSDLGGRYIHKYFGE</sequence>
<accession>A0A0A0IKG5</accession>
<feature type="transmembrane region" description="Helical" evidence="1">
    <location>
        <begin position="129"/>
        <end position="151"/>
    </location>
</feature>
<dbReference type="EMBL" id="JDRY01000025">
    <property type="protein sequence ID" value="KGN00061.1"/>
    <property type="molecule type" value="Genomic_DNA"/>
</dbReference>
<feature type="transmembrane region" description="Helical" evidence="1">
    <location>
        <begin position="12"/>
        <end position="29"/>
    </location>
</feature>
<evidence type="ECO:0000313" key="2">
    <source>
        <dbReference type="EMBL" id="KGN00061.1"/>
    </source>
</evidence>
<gene>
    <name evidence="2" type="ORF">Z955_04880</name>
</gene>
<evidence type="ECO:0000256" key="1">
    <source>
        <dbReference type="SAM" id="Phobius"/>
    </source>
</evidence>
<dbReference type="Proteomes" id="UP000030014">
    <property type="component" value="Unassembled WGS sequence"/>
</dbReference>
<organism evidence="2 3">
    <name type="scientific">Clostridium botulinum C/D str. DC5</name>
    <dbReference type="NCBI Taxonomy" id="1443128"/>
    <lineage>
        <taxon>Bacteria</taxon>
        <taxon>Bacillati</taxon>
        <taxon>Bacillota</taxon>
        <taxon>Clostridia</taxon>
        <taxon>Eubacteriales</taxon>
        <taxon>Clostridiaceae</taxon>
        <taxon>Clostridium</taxon>
    </lineage>
</organism>
<name>A0A0A0IKG5_CLOBO</name>